<gene>
    <name evidence="10" type="ORF">BD749_2973</name>
</gene>
<keyword evidence="5 9" id="KW-0812">Transmembrane</keyword>
<proteinExistence type="inferred from homology"/>
<evidence type="ECO:0000256" key="4">
    <source>
        <dbReference type="ARBA" id="ARBA00022475"/>
    </source>
</evidence>
<feature type="transmembrane region" description="Helical" evidence="9">
    <location>
        <begin position="7"/>
        <end position="24"/>
    </location>
</feature>
<evidence type="ECO:0000256" key="2">
    <source>
        <dbReference type="ARBA" id="ARBA00009773"/>
    </source>
</evidence>
<evidence type="ECO:0000256" key="5">
    <source>
        <dbReference type="ARBA" id="ARBA00022692"/>
    </source>
</evidence>
<comment type="caution">
    <text evidence="10">The sequence shown here is derived from an EMBL/GenBank/DDBJ whole genome shotgun (WGS) entry which is preliminary data.</text>
</comment>
<reference evidence="10 11" key="1">
    <citation type="submission" date="2017-12" db="EMBL/GenBank/DDBJ databases">
        <title>Genomic Encyclopedia of Type Strains, Phase III (KMG-III): the genomes of soil and plant-associated and newly described type strains.</title>
        <authorList>
            <person name="Whitman W."/>
        </authorList>
    </citation>
    <scope>NUCLEOTIDE SEQUENCE [LARGE SCALE GENOMIC DNA]</scope>
    <source>
        <strain evidence="10 11">LP43</strain>
    </source>
</reference>
<feature type="transmembrane region" description="Helical" evidence="9">
    <location>
        <begin position="263"/>
        <end position="283"/>
    </location>
</feature>
<feature type="transmembrane region" description="Helical" evidence="9">
    <location>
        <begin position="60"/>
        <end position="80"/>
    </location>
</feature>
<evidence type="ECO:0000256" key="9">
    <source>
        <dbReference type="SAM" id="Phobius"/>
    </source>
</evidence>
<dbReference type="PANTHER" id="PTHR21716:SF53">
    <property type="entry name" value="PERMEASE PERM-RELATED"/>
    <property type="match status" value="1"/>
</dbReference>
<dbReference type="GO" id="GO:0005886">
    <property type="term" value="C:plasma membrane"/>
    <property type="evidence" value="ECO:0007669"/>
    <property type="project" value="UniProtKB-SubCell"/>
</dbReference>
<keyword evidence="11" id="KW-1185">Reference proteome</keyword>
<feature type="transmembrane region" description="Helical" evidence="9">
    <location>
        <begin position="30"/>
        <end position="48"/>
    </location>
</feature>
<comment type="similarity">
    <text evidence="2">Belongs to the autoinducer-2 exporter (AI-2E) (TC 2.A.86) family.</text>
</comment>
<keyword evidence="4" id="KW-1003">Cell membrane</keyword>
<feature type="transmembrane region" description="Helical" evidence="9">
    <location>
        <begin position="295"/>
        <end position="318"/>
    </location>
</feature>
<dbReference type="PANTHER" id="PTHR21716">
    <property type="entry name" value="TRANSMEMBRANE PROTEIN"/>
    <property type="match status" value="1"/>
</dbReference>
<evidence type="ECO:0000256" key="3">
    <source>
        <dbReference type="ARBA" id="ARBA00022448"/>
    </source>
</evidence>
<keyword evidence="6 9" id="KW-1133">Transmembrane helix</keyword>
<accession>A0A2N3U8T3</accession>
<evidence type="ECO:0000256" key="1">
    <source>
        <dbReference type="ARBA" id="ARBA00004651"/>
    </source>
</evidence>
<dbReference type="InterPro" id="IPR002549">
    <property type="entry name" value="AI-2E-like"/>
</dbReference>
<keyword evidence="3" id="KW-0813">Transport</keyword>
<evidence type="ECO:0000313" key="10">
    <source>
        <dbReference type="EMBL" id="PKV63134.1"/>
    </source>
</evidence>
<sequence length="390" mass="43639">MNQMPLTVRRAIEVTGLFFLGWIIVLGRDLLAPLLVAFFISIMLLPIYRFFHKRKFPDAVAIGISLLVLIVILAGIVWFFTSQMRILIEDFPTIQKNVMKHLTTLSEWIGSKTPFSTEEQTSFVKEQSNNLFTYAGNLLGGVAGGVTGTLVFLGLLPIYIFLLLFYKNLLLRFIFLWFPRDQHEKVEETLSEMQVIIKSYLFGLLIQITYMTILLGGLLMLIGIKHALLIGIIFAFLNLIPYVGALLGNIIGVLLTLSSSEELWPVVAVLGTIAAVQFLDNNILMPRIVGSKVKINALATIVGVIVGGEIAGITGMFLSLPVIAMLKVVFDRTEQFKQWGVLFGDERPGLSPMAIPVLRWDTKAVRRQLERENDIEPTDASDNPEDKKKE</sequence>
<evidence type="ECO:0000256" key="7">
    <source>
        <dbReference type="ARBA" id="ARBA00023136"/>
    </source>
</evidence>
<comment type="subcellular location">
    <subcellularLocation>
        <location evidence="1">Cell membrane</location>
        <topology evidence="1">Multi-pass membrane protein</topology>
    </subcellularLocation>
</comment>
<keyword evidence="7 9" id="KW-0472">Membrane</keyword>
<feature type="region of interest" description="Disordered" evidence="8">
    <location>
        <begin position="369"/>
        <end position="390"/>
    </location>
</feature>
<evidence type="ECO:0000256" key="6">
    <source>
        <dbReference type="ARBA" id="ARBA00022989"/>
    </source>
</evidence>
<evidence type="ECO:0000256" key="8">
    <source>
        <dbReference type="SAM" id="MobiDB-lite"/>
    </source>
</evidence>
<dbReference type="RefSeq" id="WP_180336420.1">
    <property type="nucleotide sequence ID" value="NZ_PJMU01000003.1"/>
</dbReference>
<dbReference type="Proteomes" id="UP000233782">
    <property type="component" value="Unassembled WGS sequence"/>
</dbReference>
<dbReference type="AlphaFoldDB" id="A0A2N3U8T3"/>
<dbReference type="EMBL" id="PJMU01000003">
    <property type="protein sequence ID" value="PKV63134.1"/>
    <property type="molecule type" value="Genomic_DNA"/>
</dbReference>
<name>A0A2N3U8T3_9BACT</name>
<organism evidence="10 11">
    <name type="scientific">Pontibacter ramchanderi</name>
    <dbReference type="NCBI Taxonomy" id="1179743"/>
    <lineage>
        <taxon>Bacteria</taxon>
        <taxon>Pseudomonadati</taxon>
        <taxon>Bacteroidota</taxon>
        <taxon>Cytophagia</taxon>
        <taxon>Cytophagales</taxon>
        <taxon>Hymenobacteraceae</taxon>
        <taxon>Pontibacter</taxon>
    </lineage>
</organism>
<protein>
    <submittedName>
        <fullName evidence="10">Putative PurR-regulated permease PerM</fullName>
    </submittedName>
</protein>
<evidence type="ECO:0000313" key="11">
    <source>
        <dbReference type="Proteomes" id="UP000233782"/>
    </source>
</evidence>
<dbReference type="Pfam" id="PF01594">
    <property type="entry name" value="AI-2E_transport"/>
    <property type="match status" value="1"/>
</dbReference>
<feature type="transmembrane region" description="Helical" evidence="9">
    <location>
        <begin position="228"/>
        <end position="257"/>
    </location>
</feature>
<feature type="transmembrane region" description="Helical" evidence="9">
    <location>
        <begin position="199"/>
        <end position="221"/>
    </location>
</feature>